<sequence length="637" mass="73301">MNNWIEEDSEVDDFTDEQSGSETENDESQTSDADDEIDLEDLKLTEGSTRKSSYTSKSGMIWSSIPSTSTKINSFSDNIEKSGPTKLTENVASIEDAFICLMSEKIMQKILIYSNMEYDRSVGLDEKEEITMMELKASIGILLLAGLLGRSKGNLRSLWRTSPLESPIFKATISRDRFDKIISCLRFDDKRTREERKQADKFTAIREIWSDFQDKLKTCYTPGLDLTIDEQLLGFRGKCPFRQFIPKKPDKYGLKFWLCVDAESYCVLNAFPYIGRQPGQEKQKHIGESVVLELLKPFYGSNRNVTMDNFFTSVPLAKNLQTKNLTLIGTLRKNKPEIPIEFLSNKTREVGSSLFGFEDNLTLVSFVPKNNKAVLLLSSKHHDNQVDNKTGKPVIILDYNKTKGAVDTVDQMCHKYTVKRGTKRWPLCIFYGMIDIAALNAFILWKAKNPEWNRNKRYQRRLFLEELGLSLITPLLDFRSKNSKFLHKDIQNALAIVGHSITRRNSEESNEDSAQGKRKRCSMCETSKDRKTSTICYKCSAFVCNEHRKDAGYRSIVYVFIDSNVYKGSNNAEHNHPPNHHNVKRLLILQKVKERVLLEPTPFTRIIEDEYIQNNLNNDDRCHFLLPQTQGKQDYYN</sequence>
<dbReference type="AlphaFoldDB" id="A0A814NLZ9"/>
<accession>A0A814NLZ9</accession>
<evidence type="ECO:0000313" key="3">
    <source>
        <dbReference type="EMBL" id="CAF1094128.1"/>
    </source>
</evidence>
<dbReference type="OrthoDB" id="9986773at2759"/>
<reference evidence="3" key="1">
    <citation type="submission" date="2021-02" db="EMBL/GenBank/DDBJ databases">
        <authorList>
            <person name="Nowell W R."/>
        </authorList>
    </citation>
    <scope>NUCLEOTIDE SEQUENCE</scope>
</reference>
<feature type="compositionally biased region" description="Acidic residues" evidence="1">
    <location>
        <begin position="1"/>
        <end position="16"/>
    </location>
</feature>
<protein>
    <recommendedName>
        <fullName evidence="2">PiggyBac transposable element-derived protein domain-containing protein</fullName>
    </recommendedName>
</protein>
<dbReference type="EMBL" id="CAJNOO010001090">
    <property type="protein sequence ID" value="CAF1094128.1"/>
    <property type="molecule type" value="Genomic_DNA"/>
</dbReference>
<dbReference type="Proteomes" id="UP000663882">
    <property type="component" value="Unassembled WGS sequence"/>
</dbReference>
<proteinExistence type="predicted"/>
<feature type="compositionally biased region" description="Acidic residues" evidence="1">
    <location>
        <begin position="23"/>
        <end position="39"/>
    </location>
</feature>
<gene>
    <name evidence="3" type="ORF">RFH988_LOCUS18964</name>
</gene>
<dbReference type="PANTHER" id="PTHR46599">
    <property type="entry name" value="PIGGYBAC TRANSPOSABLE ELEMENT-DERIVED PROTEIN 4"/>
    <property type="match status" value="1"/>
</dbReference>
<comment type="caution">
    <text evidence="3">The sequence shown here is derived from an EMBL/GenBank/DDBJ whole genome shotgun (WGS) entry which is preliminary data.</text>
</comment>
<feature type="region of interest" description="Disordered" evidence="1">
    <location>
        <begin position="1"/>
        <end position="55"/>
    </location>
</feature>
<evidence type="ECO:0000313" key="4">
    <source>
        <dbReference type="Proteomes" id="UP000663882"/>
    </source>
</evidence>
<dbReference type="PANTHER" id="PTHR46599:SF6">
    <property type="entry name" value="DUAL SPECIFICITY PHOSPHATASE 26"/>
    <property type="match status" value="1"/>
</dbReference>
<dbReference type="InterPro" id="IPR029526">
    <property type="entry name" value="PGBD"/>
</dbReference>
<evidence type="ECO:0000256" key="1">
    <source>
        <dbReference type="SAM" id="MobiDB-lite"/>
    </source>
</evidence>
<feature type="domain" description="PiggyBac transposable element-derived protein" evidence="2">
    <location>
        <begin position="97"/>
        <end position="442"/>
    </location>
</feature>
<evidence type="ECO:0000259" key="2">
    <source>
        <dbReference type="Pfam" id="PF13843"/>
    </source>
</evidence>
<name>A0A814NLZ9_9BILA</name>
<feature type="compositionally biased region" description="Polar residues" evidence="1">
    <location>
        <begin position="46"/>
        <end position="55"/>
    </location>
</feature>
<dbReference type="Pfam" id="PF13843">
    <property type="entry name" value="DDE_Tnp_1_7"/>
    <property type="match status" value="1"/>
</dbReference>
<organism evidence="3 4">
    <name type="scientific">Rotaria sordida</name>
    <dbReference type="NCBI Taxonomy" id="392033"/>
    <lineage>
        <taxon>Eukaryota</taxon>
        <taxon>Metazoa</taxon>
        <taxon>Spiralia</taxon>
        <taxon>Gnathifera</taxon>
        <taxon>Rotifera</taxon>
        <taxon>Eurotatoria</taxon>
        <taxon>Bdelloidea</taxon>
        <taxon>Philodinida</taxon>
        <taxon>Philodinidae</taxon>
        <taxon>Rotaria</taxon>
    </lineage>
</organism>